<sequence length="108" mass="12517">MALYDDHRANVGAQEAQWLTLFTEPADHPKRRRIDLNEEPRGVLRRQQFLRFHFKLHKAIPFFSIDASSIYPQMNKTGWKLDLSNAFIPHIVSHYTSNVAGIGKVQES</sequence>
<comment type="caution">
    <text evidence="1">The sequence shown here is derived from an EMBL/GenBank/DDBJ whole genome shotgun (WGS) entry which is preliminary data.</text>
</comment>
<reference evidence="1 2" key="1">
    <citation type="submission" date="2018-02" db="EMBL/GenBank/DDBJ databases">
        <title>Draft genome of wild Prunus yedoensis var. nudiflora.</title>
        <authorList>
            <person name="Baek S."/>
            <person name="Kim J.-H."/>
            <person name="Choi K."/>
            <person name="Kim G.-B."/>
            <person name="Cho A."/>
            <person name="Jang H."/>
            <person name="Shin C.-H."/>
            <person name="Yu H.-J."/>
            <person name="Mun J.-H."/>
        </authorList>
    </citation>
    <scope>NUCLEOTIDE SEQUENCE [LARGE SCALE GENOMIC DNA]</scope>
    <source>
        <strain evidence="2">cv. Jeju island</strain>
        <tissue evidence="1">Leaf</tissue>
    </source>
</reference>
<dbReference type="EMBL" id="PJQY01001913">
    <property type="protein sequence ID" value="PQP98246.1"/>
    <property type="molecule type" value="Genomic_DNA"/>
</dbReference>
<protein>
    <submittedName>
        <fullName evidence="1">Uncharacterized protein</fullName>
    </submittedName>
</protein>
<name>A0A314XZ92_PRUYE</name>
<dbReference type="AlphaFoldDB" id="A0A314XZ92"/>
<keyword evidence="2" id="KW-1185">Reference proteome</keyword>
<accession>A0A314XZ92</accession>
<evidence type="ECO:0000313" key="1">
    <source>
        <dbReference type="EMBL" id="PQP98246.1"/>
    </source>
</evidence>
<gene>
    <name evidence="1" type="ORF">Pyn_31541</name>
</gene>
<dbReference type="OrthoDB" id="1172387at2759"/>
<evidence type="ECO:0000313" key="2">
    <source>
        <dbReference type="Proteomes" id="UP000250321"/>
    </source>
</evidence>
<proteinExistence type="predicted"/>
<dbReference type="Proteomes" id="UP000250321">
    <property type="component" value="Unassembled WGS sequence"/>
</dbReference>
<organism evidence="1 2">
    <name type="scientific">Prunus yedoensis var. nudiflora</name>
    <dbReference type="NCBI Taxonomy" id="2094558"/>
    <lineage>
        <taxon>Eukaryota</taxon>
        <taxon>Viridiplantae</taxon>
        <taxon>Streptophyta</taxon>
        <taxon>Embryophyta</taxon>
        <taxon>Tracheophyta</taxon>
        <taxon>Spermatophyta</taxon>
        <taxon>Magnoliopsida</taxon>
        <taxon>eudicotyledons</taxon>
        <taxon>Gunneridae</taxon>
        <taxon>Pentapetalae</taxon>
        <taxon>rosids</taxon>
        <taxon>fabids</taxon>
        <taxon>Rosales</taxon>
        <taxon>Rosaceae</taxon>
        <taxon>Amygdaloideae</taxon>
        <taxon>Amygdaleae</taxon>
        <taxon>Prunus</taxon>
    </lineage>
</organism>